<dbReference type="InterPro" id="IPR007593">
    <property type="entry name" value="CD225/Dispanin_fam"/>
</dbReference>
<dbReference type="GO" id="GO:0005886">
    <property type="term" value="C:plasma membrane"/>
    <property type="evidence" value="ECO:0007669"/>
    <property type="project" value="TreeGrafter"/>
</dbReference>
<comment type="subcellular location">
    <subcellularLocation>
        <location evidence="1">Membrane</location>
    </subcellularLocation>
</comment>
<feature type="compositionally biased region" description="Basic and acidic residues" evidence="6">
    <location>
        <begin position="1"/>
        <end position="24"/>
    </location>
</feature>
<dbReference type="PANTHER" id="PTHR13999">
    <property type="entry name" value="INTERFERON INDUCIBLE TRANSMEMBRANE PROTEIN"/>
    <property type="match status" value="1"/>
</dbReference>
<evidence type="ECO:0000256" key="3">
    <source>
        <dbReference type="ARBA" id="ARBA00022692"/>
    </source>
</evidence>
<feature type="compositionally biased region" description="Low complexity" evidence="6">
    <location>
        <begin position="68"/>
        <end position="85"/>
    </location>
</feature>
<dbReference type="GO" id="GO:0051607">
    <property type="term" value="P:defense response to virus"/>
    <property type="evidence" value="ECO:0007669"/>
    <property type="project" value="TreeGrafter"/>
</dbReference>
<feature type="compositionally biased region" description="Pro residues" evidence="6">
    <location>
        <begin position="86"/>
        <end position="101"/>
    </location>
</feature>
<name>U3KAH5_FICAL</name>
<gene>
    <name evidence="8" type="primary">LOC101806046</name>
</gene>
<dbReference type="Proteomes" id="UP000016665">
    <property type="component" value="Chromosome 5"/>
</dbReference>
<keyword evidence="3 7" id="KW-0812">Transmembrane</keyword>
<dbReference type="HOGENOM" id="CLU_1485262_0_0_1"/>
<evidence type="ECO:0000256" key="4">
    <source>
        <dbReference type="ARBA" id="ARBA00022989"/>
    </source>
</evidence>
<protein>
    <submittedName>
        <fullName evidence="8">Uncharacterized protein</fullName>
    </submittedName>
</protein>
<dbReference type="PANTHER" id="PTHR13999:SF4">
    <property type="entry name" value="INTERFERON-INDUCED TRANSMEMBRANE PROTEIN 3"/>
    <property type="match status" value="1"/>
</dbReference>
<evidence type="ECO:0000256" key="6">
    <source>
        <dbReference type="SAM" id="MobiDB-lite"/>
    </source>
</evidence>
<keyword evidence="9" id="KW-1185">Reference proteome</keyword>
<dbReference type="STRING" id="59894.ENSFALP00000012029"/>
<comment type="similarity">
    <text evidence="2">Belongs to the CD225/Dispanin family.</text>
</comment>
<dbReference type="AlphaFoldDB" id="U3KAH5"/>
<evidence type="ECO:0000256" key="2">
    <source>
        <dbReference type="ARBA" id="ARBA00006843"/>
    </source>
</evidence>
<dbReference type="GeneTree" id="ENSGT00950000182857"/>
<evidence type="ECO:0000256" key="7">
    <source>
        <dbReference type="SAM" id="Phobius"/>
    </source>
</evidence>
<keyword evidence="5 7" id="KW-0472">Membrane</keyword>
<dbReference type="GO" id="GO:0034341">
    <property type="term" value="P:response to type II interferon"/>
    <property type="evidence" value="ECO:0007669"/>
    <property type="project" value="TreeGrafter"/>
</dbReference>
<feature type="transmembrane region" description="Helical" evidence="7">
    <location>
        <begin position="186"/>
        <end position="217"/>
    </location>
</feature>
<dbReference type="GO" id="GO:0035456">
    <property type="term" value="P:response to interferon-beta"/>
    <property type="evidence" value="ECO:0007669"/>
    <property type="project" value="TreeGrafter"/>
</dbReference>
<feature type="transmembrane region" description="Helical" evidence="7">
    <location>
        <begin position="133"/>
        <end position="155"/>
    </location>
</feature>
<reference evidence="8" key="3">
    <citation type="submission" date="2025-09" db="UniProtKB">
        <authorList>
            <consortium name="Ensembl"/>
        </authorList>
    </citation>
    <scope>IDENTIFICATION</scope>
</reference>
<feature type="region of interest" description="Disordered" evidence="6">
    <location>
        <begin position="1"/>
        <end position="101"/>
    </location>
</feature>
<dbReference type="OrthoDB" id="9906841at2759"/>
<dbReference type="RefSeq" id="XP_005046553.1">
    <property type="nucleotide sequence ID" value="XM_005046496.1"/>
</dbReference>
<dbReference type="Ensembl" id="ENSFALT00000012078.2">
    <property type="protein sequence ID" value="ENSFALP00000012029.2"/>
    <property type="gene ID" value="ENSFALG00000011524.2"/>
</dbReference>
<organism evidence="8 9">
    <name type="scientific">Ficedula albicollis</name>
    <name type="common">Collared flycatcher</name>
    <name type="synonym">Muscicapa albicollis</name>
    <dbReference type="NCBI Taxonomy" id="59894"/>
    <lineage>
        <taxon>Eukaryota</taxon>
        <taxon>Metazoa</taxon>
        <taxon>Chordata</taxon>
        <taxon>Craniata</taxon>
        <taxon>Vertebrata</taxon>
        <taxon>Euteleostomi</taxon>
        <taxon>Archelosauria</taxon>
        <taxon>Archosauria</taxon>
        <taxon>Dinosauria</taxon>
        <taxon>Saurischia</taxon>
        <taxon>Theropoda</taxon>
        <taxon>Coelurosauria</taxon>
        <taxon>Aves</taxon>
        <taxon>Neognathae</taxon>
        <taxon>Neoaves</taxon>
        <taxon>Telluraves</taxon>
        <taxon>Australaves</taxon>
        <taxon>Passeriformes</taxon>
        <taxon>Muscicapidae</taxon>
        <taxon>Ficedula</taxon>
    </lineage>
</organism>
<dbReference type="InterPro" id="IPR051517">
    <property type="entry name" value="IFITM_antiviral_protein"/>
</dbReference>
<dbReference type="GeneID" id="101806046"/>
<sequence>MEARKEAGNEGARKEAGRDARRGMEQAAGTAVRGFSRRGGGVSSCPSRGVRRGGPFPLRPRSSGNETAAAAPALPCASPSGAPRVPQVPPPSRSMQQPLPPYEVLPAGVSMEELPRSTTVLLDEPPRPPRDHLVWSLCTTLYGNFCCLGLLAFVFSVKSRDRKVLGDYSGALSYASTAKWLNITALVIHIIVVVIVIVLVIHIIVVIIVIVIIALAVSGALTHMGPPPSYNQNPFSFSGNT</sequence>
<dbReference type="GO" id="GO:0045071">
    <property type="term" value="P:negative regulation of viral genome replication"/>
    <property type="evidence" value="ECO:0007669"/>
    <property type="project" value="TreeGrafter"/>
</dbReference>
<dbReference type="GO" id="GO:0060337">
    <property type="term" value="P:type I interferon-mediated signaling pathway"/>
    <property type="evidence" value="ECO:0007669"/>
    <property type="project" value="TreeGrafter"/>
</dbReference>
<accession>U3KAH5</accession>
<evidence type="ECO:0000313" key="9">
    <source>
        <dbReference type="Proteomes" id="UP000016665"/>
    </source>
</evidence>
<keyword evidence="4 7" id="KW-1133">Transmembrane helix</keyword>
<dbReference type="GO" id="GO:0035455">
    <property type="term" value="P:response to interferon-alpha"/>
    <property type="evidence" value="ECO:0007669"/>
    <property type="project" value="TreeGrafter"/>
</dbReference>
<evidence type="ECO:0000256" key="1">
    <source>
        <dbReference type="ARBA" id="ARBA00004370"/>
    </source>
</evidence>
<evidence type="ECO:0000256" key="5">
    <source>
        <dbReference type="ARBA" id="ARBA00023136"/>
    </source>
</evidence>
<proteinExistence type="inferred from homology"/>
<dbReference type="GO" id="GO:0046597">
    <property type="term" value="P:host-mediated suppression of symbiont invasion"/>
    <property type="evidence" value="ECO:0007669"/>
    <property type="project" value="TreeGrafter"/>
</dbReference>
<reference evidence="8" key="2">
    <citation type="submission" date="2025-08" db="UniProtKB">
        <authorList>
            <consortium name="Ensembl"/>
        </authorList>
    </citation>
    <scope>IDENTIFICATION</scope>
</reference>
<dbReference type="KEGG" id="fab:101806046"/>
<reference evidence="8 9" key="1">
    <citation type="journal article" date="2012" name="Nature">
        <title>The genomic landscape of species divergence in Ficedula flycatchers.</title>
        <authorList>
            <person name="Ellegren H."/>
            <person name="Smeds L."/>
            <person name="Burri R."/>
            <person name="Olason P.I."/>
            <person name="Backstrom N."/>
            <person name="Kawakami T."/>
            <person name="Kunstner A."/>
            <person name="Makinen H."/>
            <person name="Nadachowska-Brzyska K."/>
            <person name="Qvarnstrom A."/>
            <person name="Uebbing S."/>
            <person name="Wolf J.B."/>
        </authorList>
    </citation>
    <scope>NUCLEOTIDE SEQUENCE [LARGE SCALE GENOMIC DNA]</scope>
</reference>
<dbReference type="eggNOG" id="ENOG502S9XK">
    <property type="taxonomic scope" value="Eukaryota"/>
</dbReference>
<evidence type="ECO:0000313" key="8">
    <source>
        <dbReference type="Ensembl" id="ENSFALP00000012029.2"/>
    </source>
</evidence>
<dbReference type="Pfam" id="PF04505">
    <property type="entry name" value="CD225"/>
    <property type="match status" value="1"/>
</dbReference>